<feature type="region of interest" description="Disordered" evidence="1">
    <location>
        <begin position="1"/>
        <end position="25"/>
    </location>
</feature>
<reference evidence="2" key="1">
    <citation type="submission" date="2016-08" db="EMBL/GenBank/DDBJ databases">
        <authorList>
            <person name="Seilhamer J.J."/>
        </authorList>
    </citation>
    <scope>NUCLEOTIDE SEQUENCE</scope>
    <source>
        <strain evidence="2">86</strain>
    </source>
</reference>
<organism evidence="2">
    <name type="scientific">uncultured Pleomorphomonas sp</name>
    <dbReference type="NCBI Taxonomy" id="442121"/>
    <lineage>
        <taxon>Bacteria</taxon>
        <taxon>Pseudomonadati</taxon>
        <taxon>Pseudomonadota</taxon>
        <taxon>Alphaproteobacteria</taxon>
        <taxon>Hyphomicrobiales</taxon>
        <taxon>Pleomorphomonadaceae</taxon>
        <taxon>Pleomorphomonas</taxon>
        <taxon>environmental samples</taxon>
    </lineage>
</organism>
<accession>A0A212LJ55</accession>
<evidence type="ECO:0000313" key="2">
    <source>
        <dbReference type="EMBL" id="SCM77585.1"/>
    </source>
</evidence>
<sequence>MQMSRMTGVPIVKTDDMKSTGDQFI</sequence>
<proteinExistence type="predicted"/>
<protein>
    <submittedName>
        <fullName evidence="2">Uncharacterized protein</fullName>
    </submittedName>
</protein>
<dbReference type="EMBL" id="FMJD01000008">
    <property type="protein sequence ID" value="SCM77585.1"/>
    <property type="molecule type" value="Genomic_DNA"/>
</dbReference>
<name>A0A212LJ55_9HYPH</name>
<evidence type="ECO:0000256" key="1">
    <source>
        <dbReference type="SAM" id="MobiDB-lite"/>
    </source>
</evidence>
<gene>
    <name evidence="2" type="ORF">KL86PLE_41390</name>
</gene>
<dbReference type="AlphaFoldDB" id="A0A212LJ55"/>